<keyword evidence="11" id="KW-1185">Reference proteome</keyword>
<dbReference type="InterPro" id="IPR043580">
    <property type="entry name" value="CUTINASE_1"/>
</dbReference>
<evidence type="ECO:0000256" key="4">
    <source>
        <dbReference type="ARBA" id="ARBA00022525"/>
    </source>
</evidence>
<dbReference type="PROSITE" id="PS00155">
    <property type="entry name" value="CUTINASE_1"/>
    <property type="match status" value="1"/>
</dbReference>
<dbReference type="GO" id="GO:0050525">
    <property type="term" value="F:cutinase activity"/>
    <property type="evidence" value="ECO:0007669"/>
    <property type="project" value="UniProtKB-UniRule"/>
</dbReference>
<feature type="region of interest" description="Disordered" evidence="9">
    <location>
        <begin position="231"/>
        <end position="320"/>
    </location>
</feature>
<dbReference type="OrthoDB" id="2586582at2759"/>
<evidence type="ECO:0000313" key="10">
    <source>
        <dbReference type="EMBL" id="KAF4450659.1"/>
    </source>
</evidence>
<reference evidence="10" key="1">
    <citation type="submission" date="2020-01" db="EMBL/GenBank/DDBJ databases">
        <title>Identification and distribution of gene clusters putatively required for synthesis of sphingolipid metabolism inhibitors in phylogenetically diverse species of the filamentous fungus Fusarium.</title>
        <authorList>
            <person name="Kim H.-S."/>
            <person name="Busman M."/>
            <person name="Brown D.W."/>
            <person name="Divon H."/>
            <person name="Uhlig S."/>
            <person name="Proctor R.H."/>
        </authorList>
    </citation>
    <scope>NUCLEOTIDE SEQUENCE</scope>
    <source>
        <strain evidence="10">NRRL 53441</strain>
    </source>
</reference>
<organism evidence="10 11">
    <name type="scientific">Fusarium austroafricanum</name>
    <dbReference type="NCBI Taxonomy" id="2364996"/>
    <lineage>
        <taxon>Eukaryota</taxon>
        <taxon>Fungi</taxon>
        <taxon>Dikarya</taxon>
        <taxon>Ascomycota</taxon>
        <taxon>Pezizomycotina</taxon>
        <taxon>Sordariomycetes</taxon>
        <taxon>Hypocreomycetidae</taxon>
        <taxon>Hypocreales</taxon>
        <taxon>Nectriaceae</taxon>
        <taxon>Fusarium</taxon>
        <taxon>Fusarium concolor species complex</taxon>
    </lineage>
</organism>
<comment type="similarity">
    <text evidence="2 8">Belongs to the cutinase family.</text>
</comment>
<evidence type="ECO:0000256" key="1">
    <source>
        <dbReference type="ARBA" id="ARBA00004613"/>
    </source>
</evidence>
<gene>
    <name evidence="10" type="ORF">F53441_6320</name>
</gene>
<dbReference type="InterPro" id="IPR000675">
    <property type="entry name" value="Cutinase/axe"/>
</dbReference>
<evidence type="ECO:0000256" key="6">
    <source>
        <dbReference type="ARBA" id="ARBA00022801"/>
    </source>
</evidence>
<dbReference type="EMBL" id="JAADJG010000244">
    <property type="protein sequence ID" value="KAF4450659.1"/>
    <property type="molecule type" value="Genomic_DNA"/>
</dbReference>
<accession>A0A8H4NTK0</accession>
<keyword evidence="5 8" id="KW-0732">Signal</keyword>
<dbReference type="SMART" id="SM01110">
    <property type="entry name" value="Cutinase"/>
    <property type="match status" value="1"/>
</dbReference>
<keyword evidence="4 8" id="KW-0964">Secreted</keyword>
<comment type="function">
    <text evidence="8">Catalyzes the hydrolysis of complex carboxylic polyesters found in the cell wall of plants. Degrades cutin, a macromolecule that forms the structure of the plant cuticle.</text>
</comment>
<keyword evidence="3 8" id="KW-0719">Serine esterase</keyword>
<comment type="subcellular location">
    <subcellularLocation>
        <location evidence="1 8">Secreted</location>
    </subcellularLocation>
</comment>
<comment type="caution">
    <text evidence="10">The sequence shown here is derived from an EMBL/GenBank/DDBJ whole genome shotgun (WGS) entry which is preliminary data.</text>
</comment>
<feature type="chain" id="PRO_5034696433" description="Cutinase" evidence="8">
    <location>
        <begin position="17"/>
        <end position="339"/>
    </location>
</feature>
<name>A0A8H4NTK0_9HYPO</name>
<keyword evidence="7" id="KW-1015">Disulfide bond</keyword>
<feature type="compositionally biased region" description="Low complexity" evidence="9">
    <location>
        <begin position="271"/>
        <end position="303"/>
    </location>
</feature>
<evidence type="ECO:0000256" key="3">
    <source>
        <dbReference type="ARBA" id="ARBA00022487"/>
    </source>
</evidence>
<feature type="signal peptide" evidence="8">
    <location>
        <begin position="1"/>
        <end position="16"/>
    </location>
</feature>
<dbReference type="PANTHER" id="PTHR33630:SF13">
    <property type="entry name" value="ACETYLXYLAN ESTERASE"/>
    <property type="match status" value="1"/>
</dbReference>
<dbReference type="InterPro" id="IPR029058">
    <property type="entry name" value="AB_hydrolase_fold"/>
</dbReference>
<dbReference type="Gene3D" id="3.40.50.1820">
    <property type="entry name" value="alpha/beta hydrolase"/>
    <property type="match status" value="1"/>
</dbReference>
<evidence type="ECO:0000256" key="8">
    <source>
        <dbReference type="RuleBase" id="RU361263"/>
    </source>
</evidence>
<proteinExistence type="inferred from homology"/>
<dbReference type="GO" id="GO:0005576">
    <property type="term" value="C:extracellular region"/>
    <property type="evidence" value="ECO:0007669"/>
    <property type="project" value="UniProtKB-SubCell"/>
</dbReference>
<protein>
    <recommendedName>
        <fullName evidence="8">Cutinase</fullName>
        <ecNumber evidence="8">3.1.1.74</ecNumber>
    </recommendedName>
</protein>
<dbReference type="PANTHER" id="PTHR33630">
    <property type="entry name" value="CUTINASE RV1984C-RELATED-RELATED"/>
    <property type="match status" value="1"/>
</dbReference>
<keyword evidence="6 8" id="KW-0378">Hydrolase</keyword>
<evidence type="ECO:0000313" key="11">
    <source>
        <dbReference type="Proteomes" id="UP000605986"/>
    </source>
</evidence>
<dbReference type="Proteomes" id="UP000605986">
    <property type="component" value="Unassembled WGS sequence"/>
</dbReference>
<dbReference type="AlphaFoldDB" id="A0A8H4NTK0"/>
<dbReference type="Pfam" id="PF01083">
    <property type="entry name" value="Cutinase"/>
    <property type="match status" value="1"/>
</dbReference>
<evidence type="ECO:0000256" key="9">
    <source>
        <dbReference type="SAM" id="MobiDB-lite"/>
    </source>
</evidence>
<evidence type="ECO:0000256" key="7">
    <source>
        <dbReference type="ARBA" id="ARBA00023157"/>
    </source>
</evidence>
<comment type="catalytic activity">
    <reaction evidence="8">
        <text>cutin + H2O = cutin monomers.</text>
        <dbReference type="EC" id="3.1.1.74"/>
    </reaction>
</comment>
<sequence length="339" mass="35670">MQRATTLLLLAAAVDAHSIGVRDDCTDVHVFLAKGNNEPYPGRQGKLAKAICDGLKSCDYEDIKFENKLEDPFCDSVTEGVQNGIKQITAYNKRCPKSKLVVSGYSQGGQVVGDILGGGGGVFFQGCVEPNMKGLDPKSAPGSSIYAAMVFGDTRHTQNQPFNVLSGADKNGLFPRPAGQLSNLAAYGNVFRNYCVKTDPICAQGKDVETHLNYFDVFTDEVAEWVKEKVKAEEETTMAKTSTKASTKTKASTTSTEDATTTSEAKETTEKQTTAVSTTKNTAASATDEASSTAQTGTATSNSEATSDAAAPPSTDNAATSKSASLMGMVMGIAALLAF</sequence>
<dbReference type="EC" id="3.1.1.74" evidence="8"/>
<dbReference type="SUPFAM" id="SSF53474">
    <property type="entry name" value="alpha/beta-Hydrolases"/>
    <property type="match status" value="1"/>
</dbReference>
<evidence type="ECO:0000256" key="2">
    <source>
        <dbReference type="ARBA" id="ARBA00007534"/>
    </source>
</evidence>
<evidence type="ECO:0000256" key="5">
    <source>
        <dbReference type="ARBA" id="ARBA00022729"/>
    </source>
</evidence>
<feature type="compositionally biased region" description="Low complexity" evidence="9">
    <location>
        <begin position="238"/>
        <end position="263"/>
    </location>
</feature>